<dbReference type="Pfam" id="PF00628">
    <property type="entry name" value="PHD"/>
    <property type="match status" value="1"/>
</dbReference>
<accession>G3AFG3</accession>
<dbReference type="PANTHER" id="PTHR46174">
    <property type="entry name" value="CXXC-TYPE ZINC FINGER PROTEIN 1"/>
    <property type="match status" value="1"/>
</dbReference>
<protein>
    <recommendedName>
        <fullName evidence="7">Zinc finger PHD-type domain-containing protein</fullName>
    </recommendedName>
</protein>
<evidence type="ECO:0000313" key="9">
    <source>
        <dbReference type="Proteomes" id="UP000000709"/>
    </source>
</evidence>
<dbReference type="PANTHER" id="PTHR46174:SF1">
    <property type="entry name" value="CXXC-TYPE ZINC FINGER PROTEIN 1"/>
    <property type="match status" value="1"/>
</dbReference>
<dbReference type="InterPro" id="IPR037869">
    <property type="entry name" value="Spp1/CFP1"/>
</dbReference>
<evidence type="ECO:0000313" key="8">
    <source>
        <dbReference type="EMBL" id="EGW34952.1"/>
    </source>
</evidence>
<dbReference type="InterPro" id="IPR019786">
    <property type="entry name" value="Zinc_finger_PHD-type_CS"/>
</dbReference>
<dbReference type="Proteomes" id="UP000000709">
    <property type="component" value="Unassembled WGS sequence"/>
</dbReference>
<dbReference type="GO" id="GO:0045893">
    <property type="term" value="P:positive regulation of DNA-templated transcription"/>
    <property type="evidence" value="ECO:0007669"/>
    <property type="project" value="TreeGrafter"/>
</dbReference>
<organism evidence="9">
    <name type="scientific">Spathaspora passalidarum (strain NRRL Y-27907 / 11-Y1)</name>
    <dbReference type="NCBI Taxonomy" id="619300"/>
    <lineage>
        <taxon>Eukaryota</taxon>
        <taxon>Fungi</taxon>
        <taxon>Dikarya</taxon>
        <taxon>Ascomycota</taxon>
        <taxon>Saccharomycotina</taxon>
        <taxon>Pichiomycetes</taxon>
        <taxon>Debaryomycetaceae</taxon>
        <taxon>Spathaspora</taxon>
    </lineage>
</organism>
<keyword evidence="9" id="KW-1185">Reference proteome</keyword>
<evidence type="ECO:0000256" key="3">
    <source>
        <dbReference type="ARBA" id="ARBA00022771"/>
    </source>
</evidence>
<dbReference type="EMBL" id="GL996499">
    <property type="protein sequence ID" value="EGW34952.1"/>
    <property type="molecule type" value="Genomic_DNA"/>
</dbReference>
<dbReference type="SMART" id="SM00249">
    <property type="entry name" value="PHD"/>
    <property type="match status" value="1"/>
</dbReference>
<dbReference type="SUPFAM" id="SSF57903">
    <property type="entry name" value="FYVE/PHD zinc finger"/>
    <property type="match status" value="1"/>
</dbReference>
<dbReference type="InterPro" id="IPR019787">
    <property type="entry name" value="Znf_PHD-finger"/>
</dbReference>
<dbReference type="Gene3D" id="3.30.40.10">
    <property type="entry name" value="Zinc/RING finger domain, C3HC4 (zinc finger)"/>
    <property type="match status" value="1"/>
</dbReference>
<dbReference type="HOGENOM" id="CLU_045707_0_0_1"/>
<dbReference type="KEGG" id="spaa:SPAPADRAFT_58078"/>
<dbReference type="GO" id="GO:0048188">
    <property type="term" value="C:Set1C/COMPASS complex"/>
    <property type="evidence" value="ECO:0007669"/>
    <property type="project" value="InterPro"/>
</dbReference>
<feature type="compositionally biased region" description="Basic and acidic residues" evidence="6">
    <location>
        <begin position="1"/>
        <end position="16"/>
    </location>
</feature>
<evidence type="ECO:0000256" key="2">
    <source>
        <dbReference type="ARBA" id="ARBA00022723"/>
    </source>
</evidence>
<dbReference type="InterPro" id="IPR013083">
    <property type="entry name" value="Znf_RING/FYVE/PHD"/>
</dbReference>
<evidence type="ECO:0000256" key="1">
    <source>
        <dbReference type="ARBA" id="ARBA00004123"/>
    </source>
</evidence>
<feature type="region of interest" description="Disordered" evidence="6">
    <location>
        <begin position="1"/>
        <end position="52"/>
    </location>
</feature>
<proteinExistence type="predicted"/>
<evidence type="ECO:0000256" key="6">
    <source>
        <dbReference type="SAM" id="MobiDB-lite"/>
    </source>
</evidence>
<gene>
    <name evidence="8" type="ORF">SPAPADRAFT_58078</name>
</gene>
<dbReference type="RefSeq" id="XP_007372364.1">
    <property type="nucleotide sequence ID" value="XM_007372302.1"/>
</dbReference>
<dbReference type="AlphaFoldDB" id="G3AFG3"/>
<feature type="region of interest" description="Disordered" evidence="6">
    <location>
        <begin position="282"/>
        <end position="308"/>
    </location>
</feature>
<keyword evidence="5" id="KW-0539">Nucleus</keyword>
<evidence type="ECO:0000256" key="4">
    <source>
        <dbReference type="ARBA" id="ARBA00022833"/>
    </source>
</evidence>
<feature type="domain" description="Zinc finger PHD-type" evidence="7">
    <location>
        <begin position="81"/>
        <end position="127"/>
    </location>
</feature>
<dbReference type="OrthoDB" id="436852at2759"/>
<dbReference type="STRING" id="619300.G3AFG3"/>
<keyword evidence="3" id="KW-0863">Zinc-finger</keyword>
<dbReference type="GO" id="GO:0008270">
    <property type="term" value="F:zinc ion binding"/>
    <property type="evidence" value="ECO:0007669"/>
    <property type="project" value="UniProtKB-KW"/>
</dbReference>
<reference evidence="8 9" key="1">
    <citation type="journal article" date="2011" name="Proc. Natl. Acad. Sci. U.S.A.">
        <title>Comparative genomics of xylose-fermenting fungi for enhanced biofuel production.</title>
        <authorList>
            <person name="Wohlbach D.J."/>
            <person name="Kuo A."/>
            <person name="Sato T.K."/>
            <person name="Potts K.M."/>
            <person name="Salamov A.A."/>
            <person name="LaButti K.M."/>
            <person name="Sun H."/>
            <person name="Clum A."/>
            <person name="Pangilinan J.L."/>
            <person name="Lindquist E.A."/>
            <person name="Lucas S."/>
            <person name="Lapidus A."/>
            <person name="Jin M."/>
            <person name="Gunawan C."/>
            <person name="Balan V."/>
            <person name="Dale B.E."/>
            <person name="Jeffries T.W."/>
            <person name="Zinkel R."/>
            <person name="Barry K.W."/>
            <person name="Grigoriev I.V."/>
            <person name="Gasch A.P."/>
        </authorList>
    </citation>
    <scope>NUCLEOTIDE SEQUENCE [LARGE SCALE GENOMIC DNA]</scope>
    <source>
        <strain evidence="9">NRRL Y-27907 / 11-Y1</strain>
    </source>
</reference>
<dbReference type="InParanoid" id="G3AFG3"/>
<feature type="compositionally biased region" description="Basic residues" evidence="6">
    <location>
        <begin position="289"/>
        <end position="302"/>
    </location>
</feature>
<dbReference type="eggNOG" id="KOG1632">
    <property type="taxonomic scope" value="Eukaryota"/>
</dbReference>
<dbReference type="GeneID" id="18872310"/>
<dbReference type="InterPro" id="IPR001965">
    <property type="entry name" value="Znf_PHD"/>
</dbReference>
<dbReference type="InterPro" id="IPR011011">
    <property type="entry name" value="Znf_FYVE_PHD"/>
</dbReference>
<evidence type="ECO:0000256" key="5">
    <source>
        <dbReference type="ARBA" id="ARBA00023242"/>
    </source>
</evidence>
<dbReference type="PROSITE" id="PS01359">
    <property type="entry name" value="ZF_PHD_1"/>
    <property type="match status" value="1"/>
</dbReference>
<comment type="subcellular location">
    <subcellularLocation>
        <location evidence="1">Nucleus</location>
    </subcellularLocation>
</comment>
<keyword evidence="4" id="KW-0862">Zinc</keyword>
<name>G3AFG3_SPAPN</name>
<sequence length="308" mass="35629">MSDRYNYDEDAYRESSPDYSDNTARRKKSSPPLASALASKKHKSSSPAIVDQEEESYEELARQYKKFKNAPKFDLNSEEVFCICRKPDHGELMVACDGCEEWFHFKCMNVNPGFSHLIAKFYCKFCQWKGVGVTKWKRKCRLPECYEAIRSESKYCSDEHGKLYMKQVLLARAGSASSHQDIDIGIVKDVLDFVGKDYEKFTKLGSKFPELDQVEKYRMDETNIESFLDGVKSDLQMVSVKYSNLDDAINQQNLKMSRLIEIKENIKTLNERLVSLIYPEQVQESNSSKSKKSKKGSNKKKKVDLCYY</sequence>
<evidence type="ECO:0000259" key="7">
    <source>
        <dbReference type="SMART" id="SM00249"/>
    </source>
</evidence>
<keyword evidence="2" id="KW-0479">Metal-binding</keyword>
<feature type="non-terminal residue" evidence="8">
    <location>
        <position position="308"/>
    </location>
</feature>